<reference evidence="5" key="1">
    <citation type="journal article" date="2020" name="mSystems">
        <title>Genome- and Community-Level Interaction Insights into Carbon Utilization and Element Cycling Functions of Hydrothermarchaeota in Hydrothermal Sediment.</title>
        <authorList>
            <person name="Zhou Z."/>
            <person name="Liu Y."/>
            <person name="Xu W."/>
            <person name="Pan J."/>
            <person name="Luo Z.H."/>
            <person name="Li M."/>
        </authorList>
    </citation>
    <scope>NUCLEOTIDE SEQUENCE [LARGE SCALE GENOMIC DNA]</scope>
    <source>
        <strain evidence="5">SpSt-349</strain>
    </source>
</reference>
<comment type="subcellular location">
    <subcellularLocation>
        <location evidence="1">Secreted</location>
    </subcellularLocation>
</comment>
<dbReference type="SUPFAM" id="SSF81296">
    <property type="entry name" value="E set domains"/>
    <property type="match status" value="1"/>
</dbReference>
<dbReference type="Gene3D" id="2.160.20.10">
    <property type="entry name" value="Single-stranded right-handed beta-helix, Pectin lyase-like"/>
    <property type="match status" value="1"/>
</dbReference>
<evidence type="ECO:0000259" key="4">
    <source>
        <dbReference type="Pfam" id="PF17210"/>
    </source>
</evidence>
<organism evidence="5">
    <name type="scientific">Geobacter metallireducens</name>
    <dbReference type="NCBI Taxonomy" id="28232"/>
    <lineage>
        <taxon>Bacteria</taxon>
        <taxon>Pseudomonadati</taxon>
        <taxon>Thermodesulfobacteriota</taxon>
        <taxon>Desulfuromonadia</taxon>
        <taxon>Geobacterales</taxon>
        <taxon>Geobacteraceae</taxon>
        <taxon>Geobacter</taxon>
    </lineage>
</organism>
<name>A0A831XDY2_GEOME</name>
<dbReference type="InterPro" id="IPR013783">
    <property type="entry name" value="Ig-like_fold"/>
</dbReference>
<evidence type="ECO:0000256" key="2">
    <source>
        <dbReference type="ARBA" id="ARBA00022525"/>
    </source>
</evidence>
<dbReference type="Pfam" id="PF17210">
    <property type="entry name" value="SdrD_B"/>
    <property type="match status" value="1"/>
</dbReference>
<dbReference type="Gene3D" id="2.60.40.10">
    <property type="entry name" value="Immunoglobulins"/>
    <property type="match status" value="5"/>
</dbReference>
<sequence>MEERMTTDYRSSQCTRFRWIVRTCLILLIGFALRTDLHAFTLIVEGCNANNVCTPLAGGFRWLLEEDNTTQSPPGVRVSDSVGLTINNSHAPVAASGTGTNNMTVTVPDPAKKYYISVLPDSGFSNGGSMVYDNNGVVTVKVNQHDLPMAQISVLVFKDHNPINNVYDAGEEVVQGASILVFDQGGQISMDACGNPLGTSYSGSDCANVTAMGNGVILTGPDGIAQIKNIYPGKYGIRVVPPGNSADWVQTSTIEGTPGVDAWVKANEPPLFIEGFGTGFHHVFIGFVKPAELPWAAGGPGGSTVTGRNLFNHFGRPPVNQGFFEGPPVNECWIGLNNPATGQGLMAVPCDANSNFTLSGIPAGTYTLVTWDKPLDALFGFNTVVVPPGGGTVNLGNVLSFRWFGTLEGTVFYDANQNGFRDAGEQGIQEQNVNIRFRDGSIYQAQPTDNSGEYSFAEVFPFFKWLVVEVDFARFKATGMTAAVDYGGAIPPENGWTVPSFGKLNPQPQMAGNPNTGNNLSRTETGPVLTQAMQLYLNQTNVIDWGKAPYQPFENGGISGIVYYDTTRAENDPRYNAAEPWQPGIPRVQVCLYQDNDLNGVIDSVNGIAGVQLCDVDNYPFGWSDGSAPKGPEDVVRSGNGVSFSMGDAVDLATTDSWDDNKPTGCIQDLPPIPGVQPCFDNYATWNQVRPGIFDGGYAFGPNLPSGTYIVESIPPAGYLVVKEEDKNVDFGDPYKPSLLLLPPVCVGTAANAQPLHTVPNQLALFPGVAIDPPLAGSVTPLCNMKQISVAPGKNAAADFFFFTEVPKAARVVGFSNNDLSAEFNAGSPVFGEKASPSWIPVSMQDWQGNEVARVYTDEWGSYNAMLPSTYTMNAPIPTGVSPNMLTAVLNHPFLPNGNLDPYYDPRYSITPWTLDYWPGKTTYLDTPLVPIASFTGFPQNGPDVEAADHTPMIDSVSGTGNGPVVCGALPQTATINSMGPTEVLNPDFDPAVQGSQAKITRDYGFGSTQGTVTLNGTPLTITSWSNDSITVDIPDGATTGQLLITRGDNALTTPVGITFHVLPSCTTVKHATPGAGAIQAAIDAAADGDLIIVDPGTYQENVILYKNVKLQGSGAGSTTIFANPTPAEKLTAWHAKIQSLLGADPFLANEAPGIMVLGGIAGFPTGPRLVDGLQIMGSISGGGIFVYDNSAGIGISNNRITGNQGNYGGGITIGMPQATSNNGNVTIAYNQVIRNGGIQGGGGVVINGGATNYRVTSNVIGGNFSRFNGGGISHQGPSNGGVIFDNDIIFNEVAFGGAAFSDGAGIFVGAAQTGSTGSVTINANLIQGNLAGVGSGAGIRATGVAADTLNIVNNMIVNNAAGYRGGGIALTNVPNANIINNTIANNDSTATAALAFAAGAVDSTPQPAGIVSDTTTPLLRNNIIWNNRSFYTTNGGAGGLVPNPASPVWDLHALGAGQLNPDHSILTSLTPPDGANYTGNGNTSGNPAFITSYLNQLVTAAVIDEGGNFITLRFTPLAPGAGNYHITAASPAINGGNSTAAPATDYDGQIRNVTRVDIGADELPAGDAFPTGSVVINGDAVTTNARTATLTLNAADTDGTVTNMRFSWDNVTWYGWEAYATTRNATIQGGQGTKTIYVQFRDNTGNISPVYSDSIIYDTIAPTGSVVINGSAEATNTRPVTLTINATDTANAVTQMRLSWNGTTWNSWETYAATRNATIPLGADGTRTIYIQFRDAAGNVSTTYSDSITYDTILPTGSVVINGGAASTNTRNVTLTLSANGTGSTVTNMRFSWDNVTWYAWETYATTRSASIPGGAGAKTIYVRFRDAAGNVSAVYSDGITYAP</sequence>
<keyword evidence="3" id="KW-0732">Signal</keyword>
<dbReference type="InterPro" id="IPR014756">
    <property type="entry name" value="Ig_E-set"/>
</dbReference>
<gene>
    <name evidence="5" type="ORF">ENQ87_05475</name>
</gene>
<keyword evidence="2" id="KW-0964">Secreted</keyword>
<dbReference type="GO" id="GO:0005576">
    <property type="term" value="C:extracellular region"/>
    <property type="evidence" value="ECO:0007669"/>
    <property type="project" value="UniProtKB-SubCell"/>
</dbReference>
<dbReference type="SUPFAM" id="SSF51126">
    <property type="entry name" value="Pectin lyase-like"/>
    <property type="match status" value="1"/>
</dbReference>
<dbReference type="InterPro" id="IPR059226">
    <property type="entry name" value="Choice_anch_Q_dom"/>
</dbReference>
<feature type="domain" description="SD-repeat containing protein B" evidence="4">
    <location>
        <begin position="410"/>
        <end position="460"/>
    </location>
</feature>
<accession>A0A831XDY2</accession>
<dbReference type="SUPFAM" id="SSF117074">
    <property type="entry name" value="Hypothetical protein PA1324"/>
    <property type="match status" value="1"/>
</dbReference>
<evidence type="ECO:0000256" key="3">
    <source>
        <dbReference type="ARBA" id="ARBA00022729"/>
    </source>
</evidence>
<dbReference type="InterPro" id="IPR011050">
    <property type="entry name" value="Pectin_lyase_fold/virulence"/>
</dbReference>
<proteinExistence type="predicted"/>
<evidence type="ECO:0000313" key="5">
    <source>
        <dbReference type="EMBL" id="HEN41817.1"/>
    </source>
</evidence>
<dbReference type="InterPro" id="IPR012334">
    <property type="entry name" value="Pectin_lyas_fold"/>
</dbReference>
<dbReference type="EMBL" id="DSOV01000019">
    <property type="protein sequence ID" value="HEN41817.1"/>
    <property type="molecule type" value="Genomic_DNA"/>
</dbReference>
<comment type="caution">
    <text evidence="5">The sequence shown here is derived from an EMBL/GenBank/DDBJ whole genome shotgun (WGS) entry which is preliminary data.</text>
</comment>
<protein>
    <recommendedName>
        <fullName evidence="4">SD-repeat containing protein B domain-containing protein</fullName>
    </recommendedName>
</protein>
<dbReference type="InterPro" id="IPR006626">
    <property type="entry name" value="PbH1"/>
</dbReference>
<dbReference type="InterPro" id="IPR033764">
    <property type="entry name" value="Sdr_B"/>
</dbReference>
<evidence type="ECO:0000256" key="1">
    <source>
        <dbReference type="ARBA" id="ARBA00004613"/>
    </source>
</evidence>
<dbReference type="SMART" id="SM00710">
    <property type="entry name" value="PbH1"/>
    <property type="match status" value="6"/>
</dbReference>
<dbReference type="NCBIfam" id="NF041518">
    <property type="entry name" value="choice_anch_Q"/>
    <property type="match status" value="1"/>
</dbReference>